<dbReference type="GO" id="GO:0051536">
    <property type="term" value="F:iron-sulfur cluster binding"/>
    <property type="evidence" value="ECO:0007669"/>
    <property type="project" value="InterPro"/>
</dbReference>
<organism evidence="1 2">
    <name type="scientific">Anthropogastromicrobium aceti</name>
    <dbReference type="NCBI Taxonomy" id="2981768"/>
    <lineage>
        <taxon>Bacteria</taxon>
        <taxon>Bacillati</taxon>
        <taxon>Bacillota</taxon>
        <taxon>Clostridia</taxon>
        <taxon>Lachnospirales</taxon>
        <taxon>Lachnospiraceae</taxon>
        <taxon>Anthropogastromicrobium</taxon>
    </lineage>
</organism>
<reference evidence="1 2" key="1">
    <citation type="submission" date="2021-10" db="EMBL/GenBank/DDBJ databases">
        <title>Anaerobic single-cell dispensing facilitates the cultivation of human gut bacteria.</title>
        <authorList>
            <person name="Afrizal A."/>
        </authorList>
    </citation>
    <scope>NUCLEOTIDE SEQUENCE [LARGE SCALE GENOMIC DNA]</scope>
    <source>
        <strain evidence="1 2">CLA-AA-H224</strain>
    </source>
</reference>
<proteinExistence type="predicted"/>
<sequence length="232" mass="26968">MGIPVERYSKITDKNNREICLLRAFPCAWGKCTFCDYIEDNGHDEAAMISLNKSILDQVTGEFGVLEVINSGSCFELPKQTLDDIENVIKTKNIHKLFFESHWMYRKHLAAMRSRMQVPIIFKIGVETFDSDFREHVLNKHADFQSPEEVAEYFDSPCLMVGIKGQTKEMIAHDIDCLKRYFKLGTVNVYNNNTTPIKRDEELVRWFMKEYNWLLDDPSVEVLYDITDFGVG</sequence>
<evidence type="ECO:0000313" key="2">
    <source>
        <dbReference type="Proteomes" id="UP001198200"/>
    </source>
</evidence>
<protein>
    <submittedName>
        <fullName evidence="1">Radical SAM protein</fullName>
    </submittedName>
</protein>
<dbReference type="GO" id="GO:0003824">
    <property type="term" value="F:catalytic activity"/>
    <property type="evidence" value="ECO:0007669"/>
    <property type="project" value="InterPro"/>
</dbReference>
<name>A0AAE3JDL6_9FIRM</name>
<gene>
    <name evidence="1" type="ORF">LKD48_15385</name>
</gene>
<dbReference type="Proteomes" id="UP001198200">
    <property type="component" value="Unassembled WGS sequence"/>
</dbReference>
<keyword evidence="2" id="KW-1185">Reference proteome</keyword>
<dbReference type="SFLD" id="SFLDS00029">
    <property type="entry name" value="Radical_SAM"/>
    <property type="match status" value="1"/>
</dbReference>
<dbReference type="AlphaFoldDB" id="A0AAE3JDL6"/>
<accession>A0AAE3JDL6</accession>
<dbReference type="EMBL" id="JAJEQN010000060">
    <property type="protein sequence ID" value="MCC2222984.1"/>
    <property type="molecule type" value="Genomic_DNA"/>
</dbReference>
<dbReference type="RefSeq" id="WP_308732513.1">
    <property type="nucleotide sequence ID" value="NZ_JAJEQN010000060.1"/>
</dbReference>
<comment type="caution">
    <text evidence="1">The sequence shown here is derived from an EMBL/GenBank/DDBJ whole genome shotgun (WGS) entry which is preliminary data.</text>
</comment>
<evidence type="ECO:0000313" key="1">
    <source>
        <dbReference type="EMBL" id="MCC2222984.1"/>
    </source>
</evidence>
<dbReference type="InterPro" id="IPR007197">
    <property type="entry name" value="rSAM"/>
</dbReference>